<dbReference type="InterPro" id="IPR009057">
    <property type="entry name" value="Homeodomain-like_sf"/>
</dbReference>
<evidence type="ECO:0000256" key="2">
    <source>
        <dbReference type="ARBA" id="ARBA00023015"/>
    </source>
</evidence>
<dbReference type="PANTHER" id="PTHR30055:SF234">
    <property type="entry name" value="HTH-TYPE TRANSCRIPTIONAL REGULATOR BETI"/>
    <property type="match status" value="1"/>
</dbReference>
<evidence type="ECO:0000256" key="5">
    <source>
        <dbReference type="PROSITE-ProRule" id="PRU00335"/>
    </source>
</evidence>
<sequence>MPRIVDPTERRQRIFEAVFDVVVESGIEQVTLRAVADAAGLAIGSVRHYFPARDELIAAASNEIIDRVSARIEAHRDRLDGNEDRLTIAEDMLGELLPLNERTSREVTVWLEIVTSGRTDPVLAAAAGRLFAGSSSMARLIVVRAELASEAETALETERLAAVIDGLALRATLHPDMTPPTVARNVVRRHLSQLRTTKPSDS</sequence>
<keyword evidence="8" id="KW-1185">Reference proteome</keyword>
<protein>
    <submittedName>
        <fullName evidence="7">TetR family transcriptional regulator C-terminal domain-containing protein</fullName>
    </submittedName>
</protein>
<dbReference type="PROSITE" id="PS50977">
    <property type="entry name" value="HTH_TETR_2"/>
    <property type="match status" value="1"/>
</dbReference>
<dbReference type="RefSeq" id="WP_338886348.1">
    <property type="nucleotide sequence ID" value="NZ_CP147846.1"/>
</dbReference>
<keyword evidence="3 5" id="KW-0238">DNA-binding</keyword>
<reference evidence="7 8" key="1">
    <citation type="submission" date="2024-03" db="EMBL/GenBank/DDBJ databases">
        <title>Natural products discovery in diverse microorganisms through a two-stage MS feature dereplication strategy.</title>
        <authorList>
            <person name="Zhang R."/>
        </authorList>
    </citation>
    <scope>NUCLEOTIDE SEQUENCE [LARGE SCALE GENOMIC DNA]</scope>
    <source>
        <strain evidence="7 8">18930</strain>
    </source>
</reference>
<feature type="domain" description="HTH tetR-type" evidence="6">
    <location>
        <begin position="8"/>
        <end position="68"/>
    </location>
</feature>
<evidence type="ECO:0000313" key="8">
    <source>
        <dbReference type="Proteomes" id="UP001432000"/>
    </source>
</evidence>
<dbReference type="Gene3D" id="1.10.357.10">
    <property type="entry name" value="Tetracycline Repressor, domain 2"/>
    <property type="match status" value="1"/>
</dbReference>
<dbReference type="InterPro" id="IPR050109">
    <property type="entry name" value="HTH-type_TetR-like_transc_reg"/>
</dbReference>
<accession>A0ABZ2PDZ1</accession>
<dbReference type="EMBL" id="CP147846">
    <property type="protein sequence ID" value="WXG66912.1"/>
    <property type="molecule type" value="Genomic_DNA"/>
</dbReference>
<dbReference type="SUPFAM" id="SSF48498">
    <property type="entry name" value="Tetracyclin repressor-like, C-terminal domain"/>
    <property type="match status" value="1"/>
</dbReference>
<dbReference type="InterPro" id="IPR039538">
    <property type="entry name" value="BetI_C"/>
</dbReference>
<feature type="DNA-binding region" description="H-T-H motif" evidence="5">
    <location>
        <begin position="31"/>
        <end position="50"/>
    </location>
</feature>
<name>A0ABZ2PDZ1_9NOCA</name>
<dbReference type="InterPro" id="IPR036271">
    <property type="entry name" value="Tet_transcr_reg_TetR-rel_C_sf"/>
</dbReference>
<organism evidence="7 8">
    <name type="scientific">Rhodococcus sovatensis</name>
    <dbReference type="NCBI Taxonomy" id="1805840"/>
    <lineage>
        <taxon>Bacteria</taxon>
        <taxon>Bacillati</taxon>
        <taxon>Actinomycetota</taxon>
        <taxon>Actinomycetes</taxon>
        <taxon>Mycobacteriales</taxon>
        <taxon>Nocardiaceae</taxon>
        <taxon>Rhodococcus</taxon>
    </lineage>
</organism>
<keyword evidence="2" id="KW-0805">Transcription regulation</keyword>
<evidence type="ECO:0000256" key="3">
    <source>
        <dbReference type="ARBA" id="ARBA00023125"/>
    </source>
</evidence>
<evidence type="ECO:0000256" key="1">
    <source>
        <dbReference type="ARBA" id="ARBA00022491"/>
    </source>
</evidence>
<dbReference type="Pfam" id="PF00440">
    <property type="entry name" value="TetR_N"/>
    <property type="match status" value="1"/>
</dbReference>
<dbReference type="PANTHER" id="PTHR30055">
    <property type="entry name" value="HTH-TYPE TRANSCRIPTIONAL REGULATOR RUTR"/>
    <property type="match status" value="1"/>
</dbReference>
<proteinExistence type="predicted"/>
<dbReference type="Pfam" id="PF13977">
    <property type="entry name" value="TetR_C_6"/>
    <property type="match status" value="1"/>
</dbReference>
<gene>
    <name evidence="7" type="ORF">WDS16_16740</name>
</gene>
<evidence type="ECO:0000256" key="4">
    <source>
        <dbReference type="ARBA" id="ARBA00023163"/>
    </source>
</evidence>
<dbReference type="Proteomes" id="UP001432000">
    <property type="component" value="Chromosome"/>
</dbReference>
<evidence type="ECO:0000313" key="7">
    <source>
        <dbReference type="EMBL" id="WXG66912.1"/>
    </source>
</evidence>
<dbReference type="InterPro" id="IPR001647">
    <property type="entry name" value="HTH_TetR"/>
</dbReference>
<dbReference type="SUPFAM" id="SSF46689">
    <property type="entry name" value="Homeodomain-like"/>
    <property type="match status" value="1"/>
</dbReference>
<evidence type="ECO:0000259" key="6">
    <source>
        <dbReference type="PROSITE" id="PS50977"/>
    </source>
</evidence>
<keyword evidence="1" id="KW-0678">Repressor</keyword>
<keyword evidence="4" id="KW-0804">Transcription</keyword>